<dbReference type="Proteomes" id="UP001054837">
    <property type="component" value="Unassembled WGS sequence"/>
</dbReference>
<dbReference type="EMBL" id="BPLQ01001488">
    <property type="protein sequence ID" value="GIX82177.1"/>
    <property type="molecule type" value="Genomic_DNA"/>
</dbReference>
<evidence type="ECO:0000256" key="1">
    <source>
        <dbReference type="SAM" id="MobiDB-lite"/>
    </source>
</evidence>
<dbReference type="AlphaFoldDB" id="A0AAV4NBI7"/>
<evidence type="ECO:0000313" key="3">
    <source>
        <dbReference type="Proteomes" id="UP001054837"/>
    </source>
</evidence>
<gene>
    <name evidence="2" type="ORF">CDAR_107391</name>
</gene>
<feature type="compositionally biased region" description="Low complexity" evidence="1">
    <location>
        <begin position="139"/>
        <end position="148"/>
    </location>
</feature>
<protein>
    <submittedName>
        <fullName evidence="2">Uncharacterized protein</fullName>
    </submittedName>
</protein>
<proteinExistence type="predicted"/>
<evidence type="ECO:0000313" key="2">
    <source>
        <dbReference type="EMBL" id="GIX82177.1"/>
    </source>
</evidence>
<name>A0AAV4NBI7_9ARAC</name>
<sequence>MSRFESGCSCLFGQRLVERAGHHREPSGLGCMQLCVVGMVVLVERVGREDGQCGQGYAGQSDGRLPRRAGRAAVAGVAGRASRQQRLDAERLARLGGGLGAGHRRHESFWFVGARGEEELALSLLCAAGESGAGGAAAGGRAQPAGAAHPTPRPPRPLMCRGTAKRAPPIHYVLTERRQRKLLLLLSSPLPLASPLLSFL</sequence>
<reference evidence="2 3" key="1">
    <citation type="submission" date="2021-06" db="EMBL/GenBank/DDBJ databases">
        <title>Caerostris darwini draft genome.</title>
        <authorList>
            <person name="Kono N."/>
            <person name="Arakawa K."/>
        </authorList>
    </citation>
    <scope>NUCLEOTIDE SEQUENCE [LARGE SCALE GENOMIC DNA]</scope>
</reference>
<feature type="region of interest" description="Disordered" evidence="1">
    <location>
        <begin position="136"/>
        <end position="156"/>
    </location>
</feature>
<accession>A0AAV4NBI7</accession>
<comment type="caution">
    <text evidence="2">The sequence shown here is derived from an EMBL/GenBank/DDBJ whole genome shotgun (WGS) entry which is preliminary data.</text>
</comment>
<keyword evidence="3" id="KW-1185">Reference proteome</keyword>
<organism evidence="2 3">
    <name type="scientific">Caerostris darwini</name>
    <dbReference type="NCBI Taxonomy" id="1538125"/>
    <lineage>
        <taxon>Eukaryota</taxon>
        <taxon>Metazoa</taxon>
        <taxon>Ecdysozoa</taxon>
        <taxon>Arthropoda</taxon>
        <taxon>Chelicerata</taxon>
        <taxon>Arachnida</taxon>
        <taxon>Araneae</taxon>
        <taxon>Araneomorphae</taxon>
        <taxon>Entelegynae</taxon>
        <taxon>Araneoidea</taxon>
        <taxon>Araneidae</taxon>
        <taxon>Caerostris</taxon>
    </lineage>
</organism>